<dbReference type="GO" id="GO:0030247">
    <property type="term" value="F:polysaccharide binding"/>
    <property type="evidence" value="ECO:0007669"/>
    <property type="project" value="InterPro"/>
</dbReference>
<dbReference type="SUPFAM" id="SSF53756">
    <property type="entry name" value="UDP-Glycosyltransferase/glycogen phosphorylase"/>
    <property type="match status" value="1"/>
</dbReference>
<dbReference type="Pfam" id="PF22772">
    <property type="entry name" value="WsaF_C"/>
    <property type="match status" value="1"/>
</dbReference>
<feature type="domain" description="WsaF N-terminal" evidence="1">
    <location>
        <begin position="87"/>
        <end position="230"/>
    </location>
</feature>
<gene>
    <name evidence="3" type="ORF">D2917_25855</name>
</gene>
<dbReference type="Gene3D" id="3.40.50.2000">
    <property type="entry name" value="Glycogen Phosphorylase B"/>
    <property type="match status" value="1"/>
</dbReference>
<dbReference type="Proteomes" id="UP000325743">
    <property type="component" value="Chromosome 2"/>
</dbReference>
<reference evidence="3 4" key="1">
    <citation type="submission" date="2018-09" db="EMBL/GenBank/DDBJ databases">
        <title>Complete genome sequence of Cupriavidus oxalaticus T2, a bacterium capable of phenol tolerance and degradation.</title>
        <authorList>
            <person name="Yan J."/>
        </authorList>
    </citation>
    <scope>NUCLEOTIDE SEQUENCE [LARGE SCALE GENOMIC DNA]</scope>
    <source>
        <strain evidence="3 4">T2</strain>
    </source>
</reference>
<protein>
    <submittedName>
        <fullName evidence="3">Glycosyltransferase family 1 protein</fullName>
    </submittedName>
</protein>
<evidence type="ECO:0000259" key="1">
    <source>
        <dbReference type="Pfam" id="PF21374"/>
    </source>
</evidence>
<dbReference type="InterPro" id="IPR055050">
    <property type="entry name" value="WsaF_C"/>
</dbReference>
<accession>A0A5P3VQ80</accession>
<sequence>MSKKTFLLRVVRRLVFIGRKGLHKLYQAASDTEHRLSAVIEGRPVVAGDKSVTRARQFAEVYYSANPSVTPVMPALPQAGRRPAVVVLVPTLSDSSLFGGIATALIFGALLSQKTSRGLRIVQTVVNSKATRLQGLFDKYNISIDASAIEVLSVAERRHNYYGYLDLHPADQLVVSAWWDAALAAEFPLRRKFIYLVQDYEPIFYANSDARLLAEQSYQSSNFVAVCNTELMAQCITESGMLSPDTPVLHFEPAVARMAGRRSPGSPGKAKRTLFFYGRPNVERNLFHFGLRILNEVFARNLLSGAEWDVVMAGETTAPNIQLESGVVIRNLGKLSLDEYDEVKLKADVALSLMMAPHPSYPPLELALAGAAVVTSRYGPKQDLTRYSENILCVAPNLESMIDAIVHAAQMTEAERVRNAARTVLPVDWQSAFAQCLDQLDPLLEGKSLALPAAKAESPIAATPTL</sequence>
<evidence type="ECO:0000313" key="4">
    <source>
        <dbReference type="Proteomes" id="UP000325743"/>
    </source>
</evidence>
<dbReference type="AlphaFoldDB" id="A0A5P3VQ80"/>
<dbReference type="EMBL" id="CP032519">
    <property type="protein sequence ID" value="QEZ47542.1"/>
    <property type="molecule type" value="Genomic_DNA"/>
</dbReference>
<dbReference type="InterPro" id="IPR048510">
    <property type="entry name" value="WsaF_N"/>
</dbReference>
<evidence type="ECO:0000313" key="3">
    <source>
        <dbReference type="EMBL" id="QEZ47542.1"/>
    </source>
</evidence>
<dbReference type="Pfam" id="PF21374">
    <property type="entry name" value="WsaF_N"/>
    <property type="match status" value="1"/>
</dbReference>
<evidence type="ECO:0000259" key="2">
    <source>
        <dbReference type="Pfam" id="PF22772"/>
    </source>
</evidence>
<organism evidence="3 4">
    <name type="scientific">Cupriavidus oxalaticus</name>
    <dbReference type="NCBI Taxonomy" id="96344"/>
    <lineage>
        <taxon>Bacteria</taxon>
        <taxon>Pseudomonadati</taxon>
        <taxon>Pseudomonadota</taxon>
        <taxon>Betaproteobacteria</taxon>
        <taxon>Burkholderiales</taxon>
        <taxon>Burkholderiaceae</taxon>
        <taxon>Cupriavidus</taxon>
    </lineage>
</organism>
<name>A0A5P3VQ80_9BURK</name>
<proteinExistence type="predicted"/>
<feature type="domain" description="WsaF C-terminal" evidence="2">
    <location>
        <begin position="272"/>
        <end position="405"/>
    </location>
</feature>
<dbReference type="GO" id="GO:0016740">
    <property type="term" value="F:transferase activity"/>
    <property type="evidence" value="ECO:0007669"/>
    <property type="project" value="UniProtKB-KW"/>
</dbReference>
<dbReference type="Gene3D" id="3.40.50.11090">
    <property type="match status" value="1"/>
</dbReference>
<dbReference type="RefSeq" id="WP_151072396.1">
    <property type="nucleotide sequence ID" value="NZ_CP032519.1"/>
</dbReference>
<keyword evidence="3" id="KW-0808">Transferase</keyword>